<dbReference type="PANTHER" id="PTHR21340:SF0">
    <property type="entry name" value="BIS(5'-NUCLEOSYL)-TETRAPHOSPHATASE [ASYMMETRICAL]"/>
    <property type="match status" value="1"/>
</dbReference>
<dbReference type="InterPro" id="IPR020084">
    <property type="entry name" value="NUDIX_hydrolase_CS"/>
</dbReference>
<dbReference type="SUPFAM" id="SSF55811">
    <property type="entry name" value="Nudix"/>
    <property type="match status" value="1"/>
</dbReference>
<keyword evidence="4" id="KW-1185">Reference proteome</keyword>
<dbReference type="InterPro" id="IPR000086">
    <property type="entry name" value="NUDIX_hydrolase_dom"/>
</dbReference>
<organism evidence="3 4">
    <name type="scientific">Deinococcus peraridilitoris (strain DSM 19664 / LMG 22246 / CIP 109416 / KR-200)</name>
    <dbReference type="NCBI Taxonomy" id="937777"/>
    <lineage>
        <taxon>Bacteria</taxon>
        <taxon>Thermotogati</taxon>
        <taxon>Deinococcota</taxon>
        <taxon>Deinococci</taxon>
        <taxon>Deinococcales</taxon>
        <taxon>Deinococcaceae</taxon>
        <taxon>Deinococcus</taxon>
    </lineage>
</organism>
<reference evidence="4" key="1">
    <citation type="submission" date="2012-03" db="EMBL/GenBank/DDBJ databases">
        <title>Complete sequence of chromosome of Deinococcus peraridilitoris DSM 19664.</title>
        <authorList>
            <person name="Lucas S."/>
            <person name="Copeland A."/>
            <person name="Lapidus A."/>
            <person name="Glavina del Rio T."/>
            <person name="Dalin E."/>
            <person name="Tice H."/>
            <person name="Bruce D."/>
            <person name="Goodwin L."/>
            <person name="Pitluck S."/>
            <person name="Peters L."/>
            <person name="Mikhailova N."/>
            <person name="Lu M."/>
            <person name="Kyrpides N."/>
            <person name="Mavromatis K."/>
            <person name="Ivanova N."/>
            <person name="Brettin T."/>
            <person name="Detter J.C."/>
            <person name="Han C."/>
            <person name="Larimer F."/>
            <person name="Land M."/>
            <person name="Hauser L."/>
            <person name="Markowitz V."/>
            <person name="Cheng J.-F."/>
            <person name="Hugenholtz P."/>
            <person name="Woyke T."/>
            <person name="Wu D."/>
            <person name="Pukall R."/>
            <person name="Steenblock K."/>
            <person name="Brambilla E."/>
            <person name="Klenk H.-P."/>
            <person name="Eisen J.A."/>
        </authorList>
    </citation>
    <scope>NUCLEOTIDE SEQUENCE [LARGE SCALE GENOMIC DNA]</scope>
    <source>
        <strain evidence="4">DSM 19664 / LMG 22246 / CIP 109416 / KR-200</strain>
    </source>
</reference>
<dbReference type="PANTHER" id="PTHR21340">
    <property type="entry name" value="DIADENOSINE 5,5-P1,P4-TETRAPHOSPHATE PYROPHOSPHOHYDROLASE MUTT"/>
    <property type="match status" value="1"/>
</dbReference>
<dbReference type="GO" id="GO:0004081">
    <property type="term" value="F:bis(5'-nucleosyl)-tetraphosphatase (asymmetrical) activity"/>
    <property type="evidence" value="ECO:0007669"/>
    <property type="project" value="TreeGrafter"/>
</dbReference>
<dbReference type="EMBL" id="CP003382">
    <property type="protein sequence ID" value="AFZ67395.1"/>
    <property type="molecule type" value="Genomic_DNA"/>
</dbReference>
<feature type="domain" description="Nudix hydrolase" evidence="2">
    <location>
        <begin position="29"/>
        <end position="161"/>
    </location>
</feature>
<dbReference type="AlphaFoldDB" id="L0A310"/>
<gene>
    <name evidence="3" type="ordered locus">Deipe_1881</name>
</gene>
<dbReference type="Proteomes" id="UP000010467">
    <property type="component" value="Chromosome"/>
</dbReference>
<dbReference type="RefSeq" id="WP_015235700.1">
    <property type="nucleotide sequence ID" value="NC_019793.1"/>
</dbReference>
<dbReference type="HOGENOM" id="CLU_1530136_0_0_0"/>
<dbReference type="KEGG" id="dpd:Deipe_1881"/>
<dbReference type="PROSITE" id="PS00893">
    <property type="entry name" value="NUDIX_BOX"/>
    <property type="match status" value="1"/>
</dbReference>
<name>L0A310_DEIPD</name>
<evidence type="ECO:0000256" key="1">
    <source>
        <dbReference type="ARBA" id="ARBA00022801"/>
    </source>
</evidence>
<dbReference type="PROSITE" id="PS51462">
    <property type="entry name" value="NUDIX"/>
    <property type="match status" value="1"/>
</dbReference>
<evidence type="ECO:0000259" key="2">
    <source>
        <dbReference type="PROSITE" id="PS51462"/>
    </source>
</evidence>
<dbReference type="Pfam" id="PF00293">
    <property type="entry name" value="NUDIX"/>
    <property type="match status" value="1"/>
</dbReference>
<accession>L0A310</accession>
<dbReference type="InterPro" id="IPR015797">
    <property type="entry name" value="NUDIX_hydrolase-like_dom_sf"/>
</dbReference>
<proteinExistence type="predicted"/>
<dbReference type="PATRIC" id="fig|937777.3.peg.1881"/>
<evidence type="ECO:0000313" key="3">
    <source>
        <dbReference type="EMBL" id="AFZ67395.1"/>
    </source>
</evidence>
<sequence>MAKVQYPLSLNMDAMQIDDSWYIRVAEVPLRQAAGGIVVRWQEGILLVALTAQGEGRDLVLALPKGGIEAGESAGQAARREILEETGLHDLSQVLPESLATEERYGLRKGIWIRYQYFLFLTAQVTGVPSDPRHRLCWCPLEQLPPLFWPGEERLLQEHCGRITELVPAREGSQA</sequence>
<dbReference type="Gene3D" id="3.90.79.10">
    <property type="entry name" value="Nucleoside Triphosphate Pyrophosphohydrolase"/>
    <property type="match status" value="1"/>
</dbReference>
<dbReference type="GO" id="GO:0006167">
    <property type="term" value="P:AMP biosynthetic process"/>
    <property type="evidence" value="ECO:0007669"/>
    <property type="project" value="TreeGrafter"/>
</dbReference>
<dbReference type="InterPro" id="IPR051325">
    <property type="entry name" value="Nudix_hydrolase_domain"/>
</dbReference>
<protein>
    <submittedName>
        <fullName evidence="3">ADP-ribose pyrophosphatase</fullName>
    </submittedName>
</protein>
<dbReference type="GO" id="GO:0006754">
    <property type="term" value="P:ATP biosynthetic process"/>
    <property type="evidence" value="ECO:0007669"/>
    <property type="project" value="TreeGrafter"/>
</dbReference>
<evidence type="ECO:0000313" key="4">
    <source>
        <dbReference type="Proteomes" id="UP000010467"/>
    </source>
</evidence>
<keyword evidence="1" id="KW-0378">Hydrolase</keyword>